<dbReference type="Proteomes" id="UP000442244">
    <property type="component" value="Unassembled WGS sequence"/>
</dbReference>
<sequence>MSFKQDIKKMRLEKNMTQQELADYVHVSRQTVSTWETGKNYPSLDVLRLLSVLFDVSFEKIIFGEEVKMSGEQKSIAATIDQAVSLKSRYKKISVVFGTAFLLLVAWIFTLTIGYQKGIGIIDRFNPFLQYKVSYTQLPTEKIIRPRDSKNSSYWTRWFSDNEMGTEWSKLTLTTGLNPGVQNPYVMAYHKGSYVKIARIVPGSSVNAVMKSNISAINSIMYTKSRSNVMTNVSAVKELKHKKHFTATIQEMVVQ</sequence>
<keyword evidence="2" id="KW-0472">Membrane</keyword>
<dbReference type="CDD" id="cd00093">
    <property type="entry name" value="HTH_XRE"/>
    <property type="match status" value="1"/>
</dbReference>
<accession>A0A6P2CNN9</accession>
<protein>
    <submittedName>
        <fullName evidence="4">XRE family transcriptional regulator</fullName>
    </submittedName>
</protein>
<feature type="domain" description="HTH cro/C1-type" evidence="3">
    <location>
        <begin position="7"/>
        <end position="61"/>
    </location>
</feature>
<keyword evidence="2" id="KW-0812">Transmembrane</keyword>
<dbReference type="PROSITE" id="PS50943">
    <property type="entry name" value="HTH_CROC1"/>
    <property type="match status" value="1"/>
</dbReference>
<organism evidence="4 5">
    <name type="scientific">Leuconostoc litchii</name>
    <dbReference type="NCBI Taxonomy" id="1981069"/>
    <lineage>
        <taxon>Bacteria</taxon>
        <taxon>Bacillati</taxon>
        <taxon>Bacillota</taxon>
        <taxon>Bacilli</taxon>
        <taxon>Lactobacillales</taxon>
        <taxon>Lactobacillaceae</taxon>
        <taxon>Leuconostoc</taxon>
    </lineage>
</organism>
<dbReference type="InterPro" id="IPR001387">
    <property type="entry name" value="Cro/C1-type_HTH"/>
</dbReference>
<dbReference type="EMBL" id="SDGY01000001">
    <property type="protein sequence ID" value="TYC47540.1"/>
    <property type="molecule type" value="Genomic_DNA"/>
</dbReference>
<keyword evidence="1" id="KW-0238">DNA-binding</keyword>
<dbReference type="Gene3D" id="1.10.260.40">
    <property type="entry name" value="lambda repressor-like DNA-binding domains"/>
    <property type="match status" value="1"/>
</dbReference>
<dbReference type="SMART" id="SM00530">
    <property type="entry name" value="HTH_XRE"/>
    <property type="match status" value="1"/>
</dbReference>
<name>A0A6P2CNN9_9LACO</name>
<dbReference type="OrthoDB" id="9805856at2"/>
<feature type="transmembrane region" description="Helical" evidence="2">
    <location>
        <begin position="95"/>
        <end position="115"/>
    </location>
</feature>
<dbReference type="PANTHER" id="PTHR46558:SF4">
    <property type="entry name" value="DNA-BIDING PHAGE PROTEIN"/>
    <property type="match status" value="1"/>
</dbReference>
<dbReference type="Pfam" id="PF01381">
    <property type="entry name" value="HTH_3"/>
    <property type="match status" value="1"/>
</dbReference>
<comment type="caution">
    <text evidence="4">The sequence shown here is derived from an EMBL/GenBank/DDBJ whole genome shotgun (WGS) entry which is preliminary data.</text>
</comment>
<evidence type="ECO:0000313" key="4">
    <source>
        <dbReference type="EMBL" id="TYC47540.1"/>
    </source>
</evidence>
<gene>
    <name evidence="4" type="ORF">ESZ47_05235</name>
</gene>
<dbReference type="AlphaFoldDB" id="A0A6P2CNN9"/>
<dbReference type="PANTHER" id="PTHR46558">
    <property type="entry name" value="TRACRIPTIONAL REGULATORY PROTEIN-RELATED-RELATED"/>
    <property type="match status" value="1"/>
</dbReference>
<evidence type="ECO:0000256" key="2">
    <source>
        <dbReference type="SAM" id="Phobius"/>
    </source>
</evidence>
<dbReference type="GO" id="GO:0003677">
    <property type="term" value="F:DNA binding"/>
    <property type="evidence" value="ECO:0007669"/>
    <property type="project" value="UniProtKB-KW"/>
</dbReference>
<evidence type="ECO:0000259" key="3">
    <source>
        <dbReference type="PROSITE" id="PS50943"/>
    </source>
</evidence>
<evidence type="ECO:0000313" key="5">
    <source>
        <dbReference type="Proteomes" id="UP000442244"/>
    </source>
</evidence>
<dbReference type="SUPFAM" id="SSF47413">
    <property type="entry name" value="lambda repressor-like DNA-binding domains"/>
    <property type="match status" value="1"/>
</dbReference>
<dbReference type="RefSeq" id="WP_148605390.1">
    <property type="nucleotide sequence ID" value="NZ_BSUV01000001.1"/>
</dbReference>
<dbReference type="InterPro" id="IPR010982">
    <property type="entry name" value="Lambda_DNA-bd_dom_sf"/>
</dbReference>
<keyword evidence="5" id="KW-1185">Reference proteome</keyword>
<keyword evidence="2" id="KW-1133">Transmembrane helix</keyword>
<proteinExistence type="predicted"/>
<evidence type="ECO:0000256" key="1">
    <source>
        <dbReference type="ARBA" id="ARBA00023125"/>
    </source>
</evidence>
<reference evidence="4 5" key="1">
    <citation type="submission" date="2019-01" db="EMBL/GenBank/DDBJ databases">
        <title>Leuconostoc litchii sp. nov., a novel lactic acid bacterium isolated from lychee.</title>
        <authorList>
            <person name="Wang L.-T."/>
        </authorList>
    </citation>
    <scope>NUCLEOTIDE SEQUENCE [LARGE SCALE GENOMIC DNA]</scope>
    <source>
        <strain evidence="4 5">MB7</strain>
    </source>
</reference>